<comment type="caution">
    <text evidence="2">The sequence shown here is derived from an EMBL/GenBank/DDBJ whole genome shotgun (WGS) entry which is preliminary data.</text>
</comment>
<dbReference type="Proteomes" id="UP001345963">
    <property type="component" value="Unassembled WGS sequence"/>
</dbReference>
<dbReference type="EMBL" id="JAHUTI010052659">
    <property type="protein sequence ID" value="MED6249605.1"/>
    <property type="molecule type" value="Genomic_DNA"/>
</dbReference>
<feature type="compositionally biased region" description="Basic and acidic residues" evidence="1">
    <location>
        <begin position="33"/>
        <end position="54"/>
    </location>
</feature>
<gene>
    <name evidence="2" type="ORF">ATANTOWER_016866</name>
</gene>
<feature type="region of interest" description="Disordered" evidence="1">
    <location>
        <begin position="1"/>
        <end position="80"/>
    </location>
</feature>
<name>A0ABU7BHQ5_9TELE</name>
<accession>A0ABU7BHQ5</accession>
<organism evidence="2 3">
    <name type="scientific">Ataeniobius toweri</name>
    <dbReference type="NCBI Taxonomy" id="208326"/>
    <lineage>
        <taxon>Eukaryota</taxon>
        <taxon>Metazoa</taxon>
        <taxon>Chordata</taxon>
        <taxon>Craniata</taxon>
        <taxon>Vertebrata</taxon>
        <taxon>Euteleostomi</taxon>
        <taxon>Actinopterygii</taxon>
        <taxon>Neopterygii</taxon>
        <taxon>Teleostei</taxon>
        <taxon>Neoteleostei</taxon>
        <taxon>Acanthomorphata</taxon>
        <taxon>Ovalentaria</taxon>
        <taxon>Atherinomorphae</taxon>
        <taxon>Cyprinodontiformes</taxon>
        <taxon>Goodeidae</taxon>
        <taxon>Ataeniobius</taxon>
    </lineage>
</organism>
<evidence type="ECO:0000256" key="1">
    <source>
        <dbReference type="SAM" id="MobiDB-lite"/>
    </source>
</evidence>
<evidence type="ECO:0000313" key="2">
    <source>
        <dbReference type="EMBL" id="MED6249605.1"/>
    </source>
</evidence>
<keyword evidence="3" id="KW-1185">Reference proteome</keyword>
<proteinExistence type="predicted"/>
<evidence type="ECO:0000313" key="3">
    <source>
        <dbReference type="Proteomes" id="UP001345963"/>
    </source>
</evidence>
<sequence length="104" mass="11595">MCNSECEEPQTRPPGPGTDKEEIQATNIQRPLRAQEHRENHCRDYCNPSRDEQGRIPGEPPSSHNAEAPGSCSGGWSDLSASDLSMYQDVPFEPIGKFKRQLIV</sequence>
<protein>
    <submittedName>
        <fullName evidence="2">Uncharacterized protein</fullName>
    </submittedName>
</protein>
<reference evidence="2 3" key="1">
    <citation type="submission" date="2021-07" db="EMBL/GenBank/DDBJ databases">
        <authorList>
            <person name="Palmer J.M."/>
        </authorList>
    </citation>
    <scope>NUCLEOTIDE SEQUENCE [LARGE SCALE GENOMIC DNA]</scope>
    <source>
        <strain evidence="2 3">AT_MEX2019</strain>
        <tissue evidence="2">Muscle</tissue>
    </source>
</reference>